<feature type="non-terminal residue" evidence="1">
    <location>
        <position position="1"/>
    </location>
</feature>
<dbReference type="AlphaFoldDB" id="A0A6G0ZGK9"/>
<dbReference type="EMBL" id="VUJU01000506">
    <property type="protein sequence ID" value="KAF0769952.1"/>
    <property type="molecule type" value="Genomic_DNA"/>
</dbReference>
<proteinExistence type="predicted"/>
<reference evidence="1 2" key="1">
    <citation type="submission" date="2019-08" db="EMBL/GenBank/DDBJ databases">
        <title>Whole genome of Aphis craccivora.</title>
        <authorList>
            <person name="Voronova N.V."/>
            <person name="Shulinski R.S."/>
            <person name="Bandarenka Y.V."/>
            <person name="Zhorov D.G."/>
            <person name="Warner D."/>
        </authorList>
    </citation>
    <scope>NUCLEOTIDE SEQUENCE [LARGE SCALE GENOMIC DNA]</scope>
    <source>
        <strain evidence="1">180601</strain>
        <tissue evidence="1">Whole Body</tissue>
    </source>
</reference>
<evidence type="ECO:0000313" key="1">
    <source>
        <dbReference type="EMBL" id="KAF0769952.1"/>
    </source>
</evidence>
<gene>
    <name evidence="1" type="ORF">FWK35_00003757</name>
</gene>
<evidence type="ECO:0000313" key="2">
    <source>
        <dbReference type="Proteomes" id="UP000478052"/>
    </source>
</evidence>
<protein>
    <submittedName>
        <fullName evidence="1">Uncharacterized protein</fullName>
    </submittedName>
</protein>
<name>A0A6G0ZGK9_APHCR</name>
<dbReference type="Proteomes" id="UP000478052">
    <property type="component" value="Unassembled WGS sequence"/>
</dbReference>
<accession>A0A6G0ZGK9</accession>
<sequence length="77" mass="9377">IDIGKLSISLISFKNVDYKKKCIKKFIFIPKISKLNKIFFIRFLTYNGNLLQIRIIFYKHLMFYDRGYSPRKPVFFF</sequence>
<organism evidence="1 2">
    <name type="scientific">Aphis craccivora</name>
    <name type="common">Cowpea aphid</name>
    <dbReference type="NCBI Taxonomy" id="307492"/>
    <lineage>
        <taxon>Eukaryota</taxon>
        <taxon>Metazoa</taxon>
        <taxon>Ecdysozoa</taxon>
        <taxon>Arthropoda</taxon>
        <taxon>Hexapoda</taxon>
        <taxon>Insecta</taxon>
        <taxon>Pterygota</taxon>
        <taxon>Neoptera</taxon>
        <taxon>Paraneoptera</taxon>
        <taxon>Hemiptera</taxon>
        <taxon>Sternorrhyncha</taxon>
        <taxon>Aphidomorpha</taxon>
        <taxon>Aphidoidea</taxon>
        <taxon>Aphididae</taxon>
        <taxon>Aphidini</taxon>
        <taxon>Aphis</taxon>
        <taxon>Aphis</taxon>
    </lineage>
</organism>
<keyword evidence="2" id="KW-1185">Reference proteome</keyword>
<comment type="caution">
    <text evidence="1">The sequence shown here is derived from an EMBL/GenBank/DDBJ whole genome shotgun (WGS) entry which is preliminary data.</text>
</comment>